<dbReference type="Pfam" id="PF14364">
    <property type="entry name" value="DUF4408"/>
    <property type="match status" value="1"/>
</dbReference>
<accession>A0A314XVY6</accession>
<proteinExistence type="predicted"/>
<protein>
    <recommendedName>
        <fullName evidence="3">DUF4408 domain-containing protein</fullName>
    </recommendedName>
</protein>
<dbReference type="OrthoDB" id="1685070at2759"/>
<feature type="compositionally biased region" description="Basic and acidic residues" evidence="1">
    <location>
        <begin position="166"/>
        <end position="176"/>
    </location>
</feature>
<dbReference type="Proteomes" id="UP000250321">
    <property type="component" value="Unassembled WGS sequence"/>
</dbReference>
<keyword evidence="2" id="KW-1133">Transmembrane helix</keyword>
<dbReference type="InterPro" id="IPR008480">
    <property type="entry name" value="DUF761_pln"/>
</dbReference>
<comment type="caution">
    <text evidence="4">The sequence shown here is derived from an EMBL/GenBank/DDBJ whole genome shotgun (WGS) entry which is preliminary data.</text>
</comment>
<dbReference type="InterPro" id="IPR025520">
    <property type="entry name" value="DUF4408"/>
</dbReference>
<reference evidence="4 5" key="1">
    <citation type="submission" date="2018-02" db="EMBL/GenBank/DDBJ databases">
        <title>Draft genome of wild Prunus yedoensis var. nudiflora.</title>
        <authorList>
            <person name="Baek S."/>
            <person name="Kim J.-H."/>
            <person name="Choi K."/>
            <person name="Kim G.-B."/>
            <person name="Cho A."/>
            <person name="Jang H."/>
            <person name="Shin C.-H."/>
            <person name="Yu H.-J."/>
            <person name="Mun J.-H."/>
        </authorList>
    </citation>
    <scope>NUCLEOTIDE SEQUENCE [LARGE SCALE GENOMIC DNA]</scope>
    <source>
        <strain evidence="5">cv. Jeju island</strain>
        <tissue evidence="4">Leaf</tissue>
    </source>
</reference>
<evidence type="ECO:0000256" key="2">
    <source>
        <dbReference type="SAM" id="Phobius"/>
    </source>
</evidence>
<keyword evidence="2" id="KW-0472">Membrane</keyword>
<feature type="domain" description="DUF4408" evidence="3">
    <location>
        <begin position="8"/>
        <end position="39"/>
    </location>
</feature>
<feature type="region of interest" description="Disordered" evidence="1">
    <location>
        <begin position="115"/>
        <end position="211"/>
    </location>
</feature>
<keyword evidence="5" id="KW-1185">Reference proteome</keyword>
<feature type="compositionally biased region" description="Polar residues" evidence="1">
    <location>
        <begin position="52"/>
        <end position="62"/>
    </location>
</feature>
<feature type="region of interest" description="Disordered" evidence="1">
    <location>
        <begin position="41"/>
        <end position="62"/>
    </location>
</feature>
<dbReference type="PANTHER" id="PTHR33098:SF57">
    <property type="entry name" value="DUF4408 DOMAIN PROTEIN"/>
    <property type="match status" value="1"/>
</dbReference>
<dbReference type="PANTHER" id="PTHR33098">
    <property type="entry name" value="COTTON FIBER (DUF761)"/>
    <property type="match status" value="1"/>
</dbReference>
<evidence type="ECO:0000256" key="1">
    <source>
        <dbReference type="SAM" id="MobiDB-lite"/>
    </source>
</evidence>
<organism evidence="4 5">
    <name type="scientific">Prunus yedoensis var. nudiflora</name>
    <dbReference type="NCBI Taxonomy" id="2094558"/>
    <lineage>
        <taxon>Eukaryota</taxon>
        <taxon>Viridiplantae</taxon>
        <taxon>Streptophyta</taxon>
        <taxon>Embryophyta</taxon>
        <taxon>Tracheophyta</taxon>
        <taxon>Spermatophyta</taxon>
        <taxon>Magnoliopsida</taxon>
        <taxon>eudicotyledons</taxon>
        <taxon>Gunneridae</taxon>
        <taxon>Pentapetalae</taxon>
        <taxon>rosids</taxon>
        <taxon>fabids</taxon>
        <taxon>Rosales</taxon>
        <taxon>Rosaceae</taxon>
        <taxon>Amygdaloideae</taxon>
        <taxon>Amygdaleae</taxon>
        <taxon>Prunus</taxon>
    </lineage>
</organism>
<dbReference type="STRING" id="2094558.A0A314XVY6"/>
<evidence type="ECO:0000259" key="3">
    <source>
        <dbReference type="Pfam" id="PF14364"/>
    </source>
</evidence>
<dbReference type="AlphaFoldDB" id="A0A314XVY6"/>
<evidence type="ECO:0000313" key="4">
    <source>
        <dbReference type="EMBL" id="PQP95527.1"/>
    </source>
</evidence>
<feature type="region of interest" description="Disordered" evidence="1">
    <location>
        <begin position="80"/>
        <end position="101"/>
    </location>
</feature>
<dbReference type="Pfam" id="PF05553">
    <property type="entry name" value="DUF761"/>
    <property type="match status" value="1"/>
</dbReference>
<keyword evidence="2" id="KW-0812">Transmembrane</keyword>
<dbReference type="EMBL" id="PJQY01002231">
    <property type="protein sequence ID" value="PQP95527.1"/>
    <property type="molecule type" value="Genomic_DNA"/>
</dbReference>
<evidence type="ECO:0000313" key="5">
    <source>
        <dbReference type="Proteomes" id="UP000250321"/>
    </source>
</evidence>
<name>A0A314XVY6_PRUYE</name>
<sequence>MADPATSSFLSIMIGWFTPTSLFLFVNLVIGTIVLSSRFGTHKNPEQHHQDQLTPHSSHQLVRTPSLLDRVRSFNFSHYKFEQPNPEPEHVAPEHVNPAGLTRTPSLLERLESMNFSTLLRSEKPDTETRHLDPNESEHETHDPNPRGENLVHRSKSESGGGAPAHHHEQIRKSVSEKSPLGGVEGNDDVGDDRRPRVVKTRSFGGDEGVDAKADDFINRFKQQLRLQRVNSLLRYKEMLQRK</sequence>
<gene>
    <name evidence="4" type="ORF">Pyn_08290</name>
</gene>
<feature type="compositionally biased region" description="Basic and acidic residues" evidence="1">
    <location>
        <begin position="121"/>
        <end position="157"/>
    </location>
</feature>
<feature type="transmembrane region" description="Helical" evidence="2">
    <location>
        <begin position="12"/>
        <end position="35"/>
    </location>
</feature>